<dbReference type="PANTHER" id="PTHR35400:SF3">
    <property type="entry name" value="SLL1072 PROTEIN"/>
    <property type="match status" value="1"/>
</dbReference>
<proteinExistence type="predicted"/>
<gene>
    <name evidence="2" type="ORF">GCM10009757_19970</name>
</gene>
<dbReference type="InterPro" id="IPR008538">
    <property type="entry name" value="Uma2"/>
</dbReference>
<dbReference type="InterPro" id="IPR012296">
    <property type="entry name" value="Nuclease_put_TT1808"/>
</dbReference>
<dbReference type="InterPro" id="IPR011335">
    <property type="entry name" value="Restrct_endonuc-II-like"/>
</dbReference>
<dbReference type="Pfam" id="PF05685">
    <property type="entry name" value="Uma2"/>
    <property type="match status" value="1"/>
</dbReference>
<dbReference type="PANTHER" id="PTHR35400">
    <property type="entry name" value="SLR1083 PROTEIN"/>
    <property type="match status" value="1"/>
</dbReference>
<evidence type="ECO:0000259" key="1">
    <source>
        <dbReference type="Pfam" id="PF05685"/>
    </source>
</evidence>
<dbReference type="SUPFAM" id="SSF52980">
    <property type="entry name" value="Restriction endonuclease-like"/>
    <property type="match status" value="1"/>
</dbReference>
<dbReference type="Gene3D" id="3.90.1570.10">
    <property type="entry name" value="tt1808, chain A"/>
    <property type="match status" value="1"/>
</dbReference>
<dbReference type="Proteomes" id="UP001403094">
    <property type="component" value="Unassembled WGS sequence"/>
</dbReference>
<dbReference type="GO" id="GO:0004519">
    <property type="term" value="F:endonuclease activity"/>
    <property type="evidence" value="ECO:0007669"/>
    <property type="project" value="UniProtKB-KW"/>
</dbReference>
<dbReference type="CDD" id="cd06260">
    <property type="entry name" value="DUF820-like"/>
    <property type="match status" value="1"/>
</dbReference>
<keyword evidence="2" id="KW-0378">Hydrolase</keyword>
<accession>A0ABN2V3E5</accession>
<evidence type="ECO:0000313" key="3">
    <source>
        <dbReference type="Proteomes" id="UP001403094"/>
    </source>
</evidence>
<evidence type="ECO:0000313" key="2">
    <source>
        <dbReference type="EMBL" id="GAA2049244.1"/>
    </source>
</evidence>
<keyword evidence="2" id="KW-0255">Endonuclease</keyword>
<feature type="domain" description="Putative restriction endonuclease" evidence="1">
    <location>
        <begin position="42"/>
        <end position="200"/>
    </location>
</feature>
<organism evidence="2 3">
    <name type="scientific">Streptomyces cheonanensis</name>
    <dbReference type="NCBI Taxonomy" id="312720"/>
    <lineage>
        <taxon>Bacteria</taxon>
        <taxon>Bacillati</taxon>
        <taxon>Actinomycetota</taxon>
        <taxon>Actinomycetes</taxon>
        <taxon>Kitasatosporales</taxon>
        <taxon>Streptomycetaceae</taxon>
        <taxon>Streptomyces</taxon>
    </lineage>
</organism>
<protein>
    <submittedName>
        <fullName evidence="2">Uma2 family endonuclease</fullName>
    </submittedName>
</protein>
<dbReference type="EMBL" id="BAAANQ010000003">
    <property type="protein sequence ID" value="GAA2049244.1"/>
    <property type="molecule type" value="Genomic_DNA"/>
</dbReference>
<keyword evidence="3" id="KW-1185">Reference proteome</keyword>
<name>A0ABN2V3E5_9ACTN</name>
<sequence>MTMIAERAIDSADDSVTEPVKKPRMDPIDLLIALEEAVDVPLRPEFIEGMAIVPPQPGDAHNDGASELYFQLRSAGFRLAGMGNGFRTGLKGERTQGLLIPDFYVRRRRPSEVDEAYCRAHKGWYSVDLLDLVGEVTSSNHETDTGPKYRTYAAAGVPVYVLIHRDEKKAYAYSDPKPGDESAKARYATKVEVELGRALPLPEPYPALDTSVFLAG</sequence>
<keyword evidence="2" id="KW-0540">Nuclease</keyword>
<reference evidence="2 3" key="1">
    <citation type="journal article" date="2019" name="Int. J. Syst. Evol. Microbiol.">
        <title>The Global Catalogue of Microorganisms (GCM) 10K type strain sequencing project: providing services to taxonomists for standard genome sequencing and annotation.</title>
        <authorList>
            <consortium name="The Broad Institute Genomics Platform"/>
            <consortium name="The Broad Institute Genome Sequencing Center for Infectious Disease"/>
            <person name="Wu L."/>
            <person name="Ma J."/>
        </authorList>
    </citation>
    <scope>NUCLEOTIDE SEQUENCE [LARGE SCALE GENOMIC DNA]</scope>
    <source>
        <strain evidence="2 3">JCM 14549</strain>
    </source>
</reference>
<comment type="caution">
    <text evidence="2">The sequence shown here is derived from an EMBL/GenBank/DDBJ whole genome shotgun (WGS) entry which is preliminary data.</text>
</comment>